<dbReference type="Pfam" id="PF02866">
    <property type="entry name" value="Ldh_1_C"/>
    <property type="match status" value="1"/>
</dbReference>
<dbReference type="PIRSF" id="PIRSF000102">
    <property type="entry name" value="Lac_mal_DH"/>
    <property type="match status" value="1"/>
</dbReference>
<dbReference type="GO" id="GO:0006099">
    <property type="term" value="P:tricarboxylic acid cycle"/>
    <property type="evidence" value="ECO:0007669"/>
    <property type="project" value="UniProtKB-UniRule"/>
</dbReference>
<gene>
    <name evidence="4 10" type="primary">mdh</name>
    <name evidence="10" type="ORF">ENT66_04155</name>
</gene>
<dbReference type="InterPro" id="IPR001557">
    <property type="entry name" value="L-lactate/malate_DH"/>
</dbReference>
<comment type="catalytic activity">
    <reaction evidence="4">
        <text>(S)-malate + NAD(+) = oxaloacetate + NADH + H(+)</text>
        <dbReference type="Rhea" id="RHEA:21432"/>
        <dbReference type="ChEBI" id="CHEBI:15378"/>
        <dbReference type="ChEBI" id="CHEBI:15589"/>
        <dbReference type="ChEBI" id="CHEBI:16452"/>
        <dbReference type="ChEBI" id="CHEBI:57540"/>
        <dbReference type="ChEBI" id="CHEBI:57945"/>
        <dbReference type="EC" id="1.1.1.37"/>
    </reaction>
</comment>
<dbReference type="GO" id="GO:0030060">
    <property type="term" value="F:L-malate dehydrogenase (NAD+) activity"/>
    <property type="evidence" value="ECO:0007669"/>
    <property type="project" value="UniProtKB-UniRule"/>
</dbReference>
<dbReference type="SUPFAM" id="SSF51735">
    <property type="entry name" value="NAD(P)-binding Rossmann-fold domains"/>
    <property type="match status" value="1"/>
</dbReference>
<sequence length="308" mass="33455">MAKLSIIGAGAVGTSCANWAMVKNLAEEIILVDIIPDLAKGKALDLAQSNPLFGRSCKIWGTEDFSSIKDSQVVVITAGKPRQPGMSREDLLNINKEIVKSCAEKIKEFAKDSIVIVVSNPLDAMVYVAYKITNFPKNRVIGMAGVLDSARYRYFIAEACGVSPKDVQALVMGVHGDLMLPLVRLANVSGIPITELLPQEKIEEIIKRTKFGGAEIVSYLKTGSAFITPGLAVAEMIESILKDEKRVLTCSVYLEGEYGINGVFLGVPVILGKNGVEKIIEIKLLPEEKAVLKECENFCKKLISLLNI</sequence>
<dbReference type="Pfam" id="PF00056">
    <property type="entry name" value="Ldh_1_N"/>
    <property type="match status" value="1"/>
</dbReference>
<dbReference type="InterPro" id="IPR011275">
    <property type="entry name" value="Malate_DH_type3"/>
</dbReference>
<dbReference type="AlphaFoldDB" id="A0A7C4NQR1"/>
<evidence type="ECO:0000256" key="7">
    <source>
        <dbReference type="PIRSR" id="PIRSR000102-3"/>
    </source>
</evidence>
<reference evidence="10" key="1">
    <citation type="journal article" date="2020" name="mSystems">
        <title>Genome- and Community-Level Interaction Insights into Carbon Utilization and Element Cycling Functions of Hydrothermarchaeota in Hydrothermal Sediment.</title>
        <authorList>
            <person name="Zhou Z."/>
            <person name="Liu Y."/>
            <person name="Xu W."/>
            <person name="Pan J."/>
            <person name="Luo Z.H."/>
            <person name="Li M."/>
        </authorList>
    </citation>
    <scope>NUCLEOTIDE SEQUENCE [LARGE SCALE GENOMIC DNA]</scope>
    <source>
        <strain evidence="10">SpSt-6</strain>
    </source>
</reference>
<keyword evidence="2 4" id="KW-0560">Oxidoreductase</keyword>
<keyword evidence="1 4" id="KW-0816">Tricarboxylic acid cycle</keyword>
<comment type="function">
    <text evidence="4">Catalyzes the reversible oxidation of malate to oxaloacetate.</text>
</comment>
<dbReference type="InterPro" id="IPR015955">
    <property type="entry name" value="Lactate_DH/Glyco_Ohase_4_C"/>
</dbReference>
<dbReference type="CDD" id="cd01339">
    <property type="entry name" value="LDH-like_MDH"/>
    <property type="match status" value="1"/>
</dbReference>
<feature type="domain" description="Lactate/malate dehydrogenase N-terminal" evidence="8">
    <location>
        <begin position="3"/>
        <end position="142"/>
    </location>
</feature>
<protein>
    <recommendedName>
        <fullName evidence="4">Malate dehydrogenase</fullName>
        <ecNumber evidence="4">1.1.1.37</ecNumber>
    </recommendedName>
</protein>
<evidence type="ECO:0000259" key="8">
    <source>
        <dbReference type="Pfam" id="PF00056"/>
    </source>
</evidence>
<dbReference type="InterPro" id="IPR036291">
    <property type="entry name" value="NAD(P)-bd_dom_sf"/>
</dbReference>
<dbReference type="GO" id="GO:0006089">
    <property type="term" value="P:lactate metabolic process"/>
    <property type="evidence" value="ECO:0007669"/>
    <property type="project" value="TreeGrafter"/>
</dbReference>
<organism evidence="10">
    <name type="scientific">Thermodesulfobacterium geofontis</name>
    <dbReference type="NCBI Taxonomy" id="1295609"/>
    <lineage>
        <taxon>Bacteria</taxon>
        <taxon>Pseudomonadati</taxon>
        <taxon>Thermodesulfobacteriota</taxon>
        <taxon>Thermodesulfobacteria</taxon>
        <taxon>Thermodesulfobacteriales</taxon>
        <taxon>Thermodesulfobacteriaceae</taxon>
        <taxon>Thermodesulfobacterium</taxon>
    </lineage>
</organism>
<evidence type="ECO:0000313" key="10">
    <source>
        <dbReference type="EMBL" id="HGQ85538.1"/>
    </source>
</evidence>
<dbReference type="PROSITE" id="PS51257">
    <property type="entry name" value="PROKAR_LIPOPROTEIN"/>
    <property type="match status" value="1"/>
</dbReference>
<evidence type="ECO:0000259" key="9">
    <source>
        <dbReference type="Pfam" id="PF02866"/>
    </source>
</evidence>
<keyword evidence="3 4" id="KW-0520">NAD</keyword>
<evidence type="ECO:0000256" key="4">
    <source>
        <dbReference type="HAMAP-Rule" id="MF_00487"/>
    </source>
</evidence>
<feature type="binding site" evidence="4 7">
    <location>
        <position position="33"/>
    </location>
    <ligand>
        <name>NAD(+)</name>
        <dbReference type="ChEBI" id="CHEBI:57540"/>
    </ligand>
</feature>
<dbReference type="GO" id="GO:0004459">
    <property type="term" value="F:L-lactate dehydrogenase (NAD+) activity"/>
    <property type="evidence" value="ECO:0007669"/>
    <property type="project" value="TreeGrafter"/>
</dbReference>
<dbReference type="Gene3D" id="3.90.110.10">
    <property type="entry name" value="Lactate dehydrogenase/glycoside hydrolase, family 4, C-terminal"/>
    <property type="match status" value="1"/>
</dbReference>
<feature type="binding site" evidence="4 7">
    <location>
        <position position="95"/>
    </location>
    <ligand>
        <name>NAD(+)</name>
        <dbReference type="ChEBI" id="CHEBI:57540"/>
    </ligand>
</feature>
<comment type="caution">
    <text evidence="10">The sequence shown here is derived from an EMBL/GenBank/DDBJ whole genome shotgun (WGS) entry which is preliminary data.</text>
</comment>
<feature type="binding site" evidence="4 6">
    <location>
        <position position="120"/>
    </location>
    <ligand>
        <name>substrate</name>
    </ligand>
</feature>
<feature type="binding site" evidence="4 6">
    <location>
        <position position="88"/>
    </location>
    <ligand>
        <name>substrate</name>
    </ligand>
</feature>
<evidence type="ECO:0000256" key="1">
    <source>
        <dbReference type="ARBA" id="ARBA00022532"/>
    </source>
</evidence>
<feature type="active site" description="Proton acceptor" evidence="4 5">
    <location>
        <position position="175"/>
    </location>
</feature>
<accession>A0A7C4NQR1</accession>
<dbReference type="FunFam" id="3.90.110.10:FF:000004">
    <property type="entry name" value="Malate dehydrogenase"/>
    <property type="match status" value="1"/>
</dbReference>
<dbReference type="InterPro" id="IPR022383">
    <property type="entry name" value="Lactate/malate_DH_C"/>
</dbReference>
<feature type="binding site" evidence="4 6">
    <location>
        <position position="151"/>
    </location>
    <ligand>
        <name>substrate</name>
    </ligand>
</feature>
<feature type="binding site" evidence="4 6">
    <location>
        <position position="82"/>
    </location>
    <ligand>
        <name>substrate</name>
    </ligand>
</feature>
<dbReference type="NCBIfam" id="NF004863">
    <property type="entry name" value="PRK06223.1"/>
    <property type="match status" value="1"/>
</dbReference>
<dbReference type="FunFam" id="3.40.50.720:FF:000018">
    <property type="entry name" value="Malate dehydrogenase"/>
    <property type="match status" value="1"/>
</dbReference>
<dbReference type="HAMAP" id="MF_00487">
    <property type="entry name" value="Malate_dehydrog_3"/>
    <property type="match status" value="1"/>
</dbReference>
<dbReference type="PANTHER" id="PTHR43128">
    <property type="entry name" value="L-2-HYDROXYCARBOXYLATE DEHYDROGENASE (NAD(P)(+))"/>
    <property type="match status" value="1"/>
</dbReference>
<proteinExistence type="inferred from homology"/>
<dbReference type="Gene3D" id="3.40.50.720">
    <property type="entry name" value="NAD(P)-binding Rossmann-like Domain"/>
    <property type="match status" value="1"/>
</dbReference>
<evidence type="ECO:0000256" key="6">
    <source>
        <dbReference type="PIRSR" id="PIRSR000102-2"/>
    </source>
</evidence>
<dbReference type="InterPro" id="IPR001236">
    <property type="entry name" value="Lactate/malate_DH_N"/>
</dbReference>
<dbReference type="PANTHER" id="PTHR43128:SF16">
    <property type="entry name" value="L-LACTATE DEHYDROGENASE"/>
    <property type="match status" value="1"/>
</dbReference>
<evidence type="ECO:0000256" key="2">
    <source>
        <dbReference type="ARBA" id="ARBA00023002"/>
    </source>
</evidence>
<evidence type="ECO:0000256" key="3">
    <source>
        <dbReference type="ARBA" id="ARBA00023027"/>
    </source>
</evidence>
<feature type="binding site" evidence="4 7">
    <location>
        <begin position="8"/>
        <end position="13"/>
    </location>
    <ligand>
        <name>NAD(+)</name>
        <dbReference type="ChEBI" id="CHEBI:57540"/>
    </ligand>
</feature>
<feature type="domain" description="Lactate/malate dehydrogenase C-terminal" evidence="9">
    <location>
        <begin position="147"/>
        <end position="302"/>
    </location>
</feature>
<dbReference type="EC" id="1.1.1.37" evidence="4"/>
<feature type="binding site" evidence="4 7">
    <location>
        <begin position="118"/>
        <end position="120"/>
    </location>
    <ligand>
        <name>NAD(+)</name>
        <dbReference type="ChEBI" id="CHEBI:57540"/>
    </ligand>
</feature>
<dbReference type="EMBL" id="DSZN01000073">
    <property type="protein sequence ID" value="HGQ85538.1"/>
    <property type="molecule type" value="Genomic_DNA"/>
</dbReference>
<dbReference type="SUPFAM" id="SSF56327">
    <property type="entry name" value="LDH C-terminal domain-like"/>
    <property type="match status" value="1"/>
</dbReference>
<dbReference type="PRINTS" id="PR00086">
    <property type="entry name" value="LLDHDRGNASE"/>
</dbReference>
<evidence type="ECO:0000256" key="5">
    <source>
        <dbReference type="PIRSR" id="PIRSR000102-1"/>
    </source>
</evidence>
<comment type="similarity">
    <text evidence="4">Belongs to the LDH/MDH superfamily. MDH type 3 family.</text>
</comment>
<dbReference type="NCBIfam" id="TIGR01763">
    <property type="entry name" value="MalateDH_bact"/>
    <property type="match status" value="1"/>
</dbReference>
<name>A0A7C4NQR1_9BACT</name>